<dbReference type="InterPro" id="IPR041500">
    <property type="entry name" value="RecC_C"/>
</dbReference>
<accession>Q65UM5</accession>
<organism evidence="12 13">
    <name type="scientific">Mannheimia succiniciproducens (strain KCTC 0769BP / MBEL55E)</name>
    <dbReference type="NCBI Taxonomy" id="221988"/>
    <lineage>
        <taxon>Bacteria</taxon>
        <taxon>Pseudomonadati</taxon>
        <taxon>Pseudomonadota</taxon>
        <taxon>Gammaproteobacteria</taxon>
        <taxon>Pasteurellales</taxon>
        <taxon>Pasteurellaceae</taxon>
        <taxon>Basfia</taxon>
    </lineage>
</organism>
<dbReference type="GO" id="GO:0003678">
    <property type="term" value="F:DNA helicase activity"/>
    <property type="evidence" value="ECO:0007669"/>
    <property type="project" value="UniProtKB-UniRule"/>
</dbReference>
<dbReference type="Gene3D" id="3.40.50.10930">
    <property type="match status" value="1"/>
</dbReference>
<evidence type="ECO:0000256" key="9">
    <source>
        <dbReference type="ARBA" id="ARBA00023204"/>
    </source>
</evidence>
<evidence type="ECO:0000256" key="3">
    <source>
        <dbReference type="ARBA" id="ARBA00022763"/>
    </source>
</evidence>
<dbReference type="InterPro" id="IPR011335">
    <property type="entry name" value="Restrct_endonuc-II-like"/>
</dbReference>
<dbReference type="HAMAP" id="MF_01486">
    <property type="entry name" value="RecC"/>
    <property type="match status" value="1"/>
</dbReference>
<dbReference type="InterPro" id="IPR027417">
    <property type="entry name" value="P-loop_NTPase"/>
</dbReference>
<dbReference type="GO" id="GO:0008854">
    <property type="term" value="F:exodeoxyribonuclease V activity"/>
    <property type="evidence" value="ECO:0007669"/>
    <property type="project" value="InterPro"/>
</dbReference>
<evidence type="ECO:0000256" key="7">
    <source>
        <dbReference type="ARBA" id="ARBA00022840"/>
    </source>
</evidence>
<keyword evidence="4 10" id="KW-0378">Hydrolase</keyword>
<evidence type="ECO:0000256" key="5">
    <source>
        <dbReference type="ARBA" id="ARBA00022806"/>
    </source>
</evidence>
<dbReference type="Proteomes" id="UP000000607">
    <property type="component" value="Chromosome"/>
</dbReference>
<keyword evidence="7 10" id="KW-0067">ATP-binding</keyword>
<dbReference type="HOGENOM" id="CLU_007513_0_0_6"/>
<reference evidence="12 13" key="1">
    <citation type="journal article" date="2004" name="Nat. Biotechnol.">
        <title>The genome sequence of the capnophilic rumen bacterium Mannheimia succiniciproducens.</title>
        <authorList>
            <person name="Hong S.H."/>
            <person name="Kim J.S."/>
            <person name="Lee S.Y."/>
            <person name="In Y.H."/>
            <person name="Choi S.S."/>
            <person name="Rih J.-K."/>
            <person name="Kim C.H."/>
            <person name="Jeong H."/>
            <person name="Hur C.G."/>
            <person name="Kim J.J."/>
        </authorList>
    </citation>
    <scope>NUCLEOTIDE SEQUENCE [LARGE SCALE GENOMIC DNA]</scope>
    <source>
        <strain evidence="13">KCTC 0769BP / MBEL55E</strain>
    </source>
</reference>
<comment type="similarity">
    <text evidence="10">Belongs to the RecC family.</text>
</comment>
<evidence type="ECO:0000256" key="1">
    <source>
        <dbReference type="ARBA" id="ARBA00022722"/>
    </source>
</evidence>
<protein>
    <recommendedName>
        <fullName evidence="10">RecBCD enzyme subunit RecC</fullName>
    </recommendedName>
    <alternativeName>
        <fullName evidence="10">Exonuclease V subunit RecC</fullName>
        <shortName evidence="10">ExoV subunit RecC</shortName>
    </alternativeName>
    <alternativeName>
        <fullName evidence="10">Helicase/nuclease RecBCD subunit RecC</fullName>
    </alternativeName>
</protein>
<keyword evidence="6 10" id="KW-0269">Exonuclease</keyword>
<proteinExistence type="inferred from homology"/>
<keyword evidence="2 10" id="KW-0547">Nucleotide-binding</keyword>
<evidence type="ECO:0000256" key="2">
    <source>
        <dbReference type="ARBA" id="ARBA00022741"/>
    </source>
</evidence>
<keyword evidence="5 10" id="KW-0347">Helicase</keyword>
<keyword evidence="8 10" id="KW-0238">DNA-binding</keyword>
<dbReference type="GO" id="GO:0000724">
    <property type="term" value="P:double-strand break repair via homologous recombination"/>
    <property type="evidence" value="ECO:0007669"/>
    <property type="project" value="UniProtKB-UniRule"/>
</dbReference>
<keyword evidence="13" id="KW-1185">Reference proteome</keyword>
<dbReference type="PANTHER" id="PTHR30591:SF1">
    <property type="entry name" value="RECBCD ENZYME SUBUNIT RECC"/>
    <property type="match status" value="1"/>
</dbReference>
<comment type="function">
    <text evidence="10">A helicase/nuclease that prepares dsDNA breaks (DSB) for recombinational DNA repair. Binds to DSBs and unwinds DNA via a highly rapid and processive ATP-dependent bidirectional helicase activity. Unwinds dsDNA until it encounters a Chi (crossover hotspot instigator) sequence from the 3' direction. Cuts ssDNA a few nucleotides 3' to the Chi site. The properties and activities of the enzyme are changed at Chi. The Chi-altered holoenzyme produces a long 3'-ssDNA overhang and facilitates RecA-binding to the ssDNA for homologous DNA recombination and repair. Holoenzyme degrades any linearized DNA that is unable to undergo homologous recombination. In the holoenzyme this subunit recognizes the wild-type Chi sequence, and when added to isolated RecB increases its ATP-dependent helicase processivity.</text>
</comment>
<evidence type="ECO:0000313" key="12">
    <source>
        <dbReference type="EMBL" id="AAU37335.1"/>
    </source>
</evidence>
<evidence type="ECO:0000256" key="4">
    <source>
        <dbReference type="ARBA" id="ARBA00022801"/>
    </source>
</evidence>
<dbReference type="Pfam" id="PF04257">
    <property type="entry name" value="Exonuc_V_gamma"/>
    <property type="match status" value="1"/>
</dbReference>
<dbReference type="PANTHER" id="PTHR30591">
    <property type="entry name" value="RECBCD ENZYME SUBUNIT RECC"/>
    <property type="match status" value="1"/>
</dbReference>
<dbReference type="InterPro" id="IPR013986">
    <property type="entry name" value="DExx_box_DNA_helicase_dom_sf"/>
</dbReference>
<evidence type="ECO:0000256" key="6">
    <source>
        <dbReference type="ARBA" id="ARBA00022839"/>
    </source>
</evidence>
<evidence type="ECO:0000256" key="10">
    <source>
        <dbReference type="HAMAP-Rule" id="MF_01486"/>
    </source>
</evidence>
<dbReference type="STRING" id="221988.MS0728"/>
<dbReference type="KEGG" id="msu:MS0728"/>
<dbReference type="GO" id="GO:0005524">
    <property type="term" value="F:ATP binding"/>
    <property type="evidence" value="ECO:0007669"/>
    <property type="project" value="UniProtKB-UniRule"/>
</dbReference>
<dbReference type="Pfam" id="PF17946">
    <property type="entry name" value="RecC_C"/>
    <property type="match status" value="1"/>
</dbReference>
<name>Q65UM5_MANSM</name>
<evidence type="ECO:0000259" key="11">
    <source>
        <dbReference type="Pfam" id="PF17946"/>
    </source>
</evidence>
<dbReference type="eggNOG" id="COG1330">
    <property type="taxonomic scope" value="Bacteria"/>
</dbReference>
<keyword evidence="9 10" id="KW-0234">DNA repair</keyword>
<sequence length="1167" mass="136883">MQLKINSLKITALLVIRKFIVFTVYHSNRLDVQKDILIELMQLLPPDDPFQTEIILVQSPGMAQWLQLKIAEKKGIAANLKFPMPASFIWQQYINVLEDVSQQTQFNKDAMTWRLMQLIPQFLSEPCFQALENYLKNSPYSEQQKLYQLARKVADLFDQYLVYRPNWIHAWENNQPESIEQAIGTYQKDDNPELITQIKRDIKWQGILWRALIDEVQRGAGYKVRHRANLHQAFIDKLRSAKPENLPQRIFIFGISALPQSYLETFEAMSRYCDIHLFFNNPSREYWGDIVDDRFLQKLQTRQRFDHYENNHTALLSSATLTNMQQENYEFSPDNEKLLVGNPLLAGWGKLGRDFFYLLTDLMTRAEEHNREIIAFVDLDDKTLLSQVQGHILDLIPMAVKKLNKPQEDNSLTIHACHSVMREVEVLHDYLLSLFELDKNLTPKDIVVMVADIDKYAPYIQAVFGQYQKDLQTNQFYQADKRYIPFSISDNKLTESDVLIASFLMLLNLKESQFSAEEVLAYLDIPAIRMRFQIELEDLETIREWVKNSGIRFGLEKRTDNSLKNYNAWQSGLERMLLGYAMRAENGIWQDSLGFDDSHGLQGKLAGLLAAFIERLYQWQQFLRNPHSYEEWGQALLELVDHFFLENEQSLEAILYLKEIIQQLHEQLDEVNFTSKLEIDVIAEVMAEQLNDKNTSLKFLVGKVSFCTLLPMRAIPFKAVCLLGMNDGEYPRQQTPNSFDLMQYHRQKGDRFRRDDDRYLFLEALLAAENYFYVSYVGQSIIDNQQREPSVLVSQLLDYLAENLANNDEEIEQIRTSLVQYHSMTIFSPDNFSAMHRSYAKEWLPLVNRNQYPVPDFTQQISGEIDEVREIDILQLVQFVQHPVKFFFEKRLGVYFQQTDEQIPETENFTLDNLDNFLIKDELIRFADDETDNYFERLKLEGILPYGHFGDIYKRRLQNEAAELKNKISAYLSQEPAHQFVEITLDMGEQSVLLTGHLDHLYQPFAQRVKWRVGEVKDKHIIENWLYYLLQLCTTDNVNPPLYYGKNGCIGFKTLEKSTALSILKLYVKAYLQGLKQVQIVPTYKIDDYLKSCQPETEFDTLSAFNNLRDLFKSSNNYTNEKEDIYWTRVFQQATELNSDKEKLMQIQQTTRDWFGLMLNSVEKVKL</sequence>
<dbReference type="Gene3D" id="1.10.10.990">
    <property type="match status" value="1"/>
</dbReference>
<dbReference type="SUPFAM" id="SSF52980">
    <property type="entry name" value="Restriction endonuclease-like"/>
    <property type="match status" value="1"/>
</dbReference>
<dbReference type="GO" id="GO:0009338">
    <property type="term" value="C:exodeoxyribonuclease V complex"/>
    <property type="evidence" value="ECO:0007669"/>
    <property type="project" value="InterPro"/>
</dbReference>
<dbReference type="AlphaFoldDB" id="Q65UM5"/>
<dbReference type="GO" id="GO:0003677">
    <property type="term" value="F:DNA binding"/>
    <property type="evidence" value="ECO:0007669"/>
    <property type="project" value="UniProtKB-UniRule"/>
</dbReference>
<dbReference type="PIRSF" id="PIRSF000980">
    <property type="entry name" value="RecC"/>
    <property type="match status" value="1"/>
</dbReference>
<dbReference type="InterPro" id="IPR006697">
    <property type="entry name" value="RecC"/>
</dbReference>
<evidence type="ECO:0000313" key="13">
    <source>
        <dbReference type="Proteomes" id="UP000000607"/>
    </source>
</evidence>
<gene>
    <name evidence="10 12" type="primary">recC</name>
    <name evidence="12" type="ordered locus">MS0728</name>
</gene>
<dbReference type="EMBL" id="AE016827">
    <property type="protein sequence ID" value="AAU37335.1"/>
    <property type="molecule type" value="Genomic_DNA"/>
</dbReference>
<comment type="subunit">
    <text evidence="10">Heterotrimer of RecB, RecC and RecD. All subunits contribute to DNA-binding.</text>
</comment>
<feature type="domain" description="RecC C-terminal" evidence="11">
    <location>
        <begin position="869"/>
        <end position="1085"/>
    </location>
</feature>
<dbReference type="Gene3D" id="1.10.10.160">
    <property type="match status" value="1"/>
</dbReference>
<keyword evidence="3 10" id="KW-0227">DNA damage</keyword>
<comment type="miscellaneous">
    <text evidence="10">In the RecBCD complex, RecB has a slow 3'-5' helicase, an exonuclease activity and loads RecA onto ssDNA, RecD has a fast 5'-3' helicase activity, while RecC stimulates the ATPase and processivity of the RecB helicase and contributes to recognition of the Chi site.</text>
</comment>
<evidence type="ECO:0000256" key="8">
    <source>
        <dbReference type="ARBA" id="ARBA00023125"/>
    </source>
</evidence>
<dbReference type="NCBIfam" id="TIGR01450">
    <property type="entry name" value="recC"/>
    <property type="match status" value="1"/>
</dbReference>
<dbReference type="Gene3D" id="3.40.50.300">
    <property type="entry name" value="P-loop containing nucleotide triphosphate hydrolases"/>
    <property type="match status" value="2"/>
</dbReference>
<keyword evidence="1 10" id="KW-0540">Nuclease</keyword>
<dbReference type="SUPFAM" id="SSF52540">
    <property type="entry name" value="P-loop containing nucleoside triphosphate hydrolases"/>
    <property type="match status" value="2"/>
</dbReference>